<evidence type="ECO:0000256" key="9">
    <source>
        <dbReference type="ARBA" id="ARBA00023004"/>
    </source>
</evidence>
<evidence type="ECO:0000256" key="3">
    <source>
        <dbReference type="ARBA" id="ARBA00012030"/>
    </source>
</evidence>
<dbReference type="InterPro" id="IPR005273">
    <property type="entry name" value="Ura-DNA_glyco_family4"/>
</dbReference>
<evidence type="ECO:0000313" key="13">
    <source>
        <dbReference type="EMBL" id="KJW07755.1"/>
    </source>
</evidence>
<evidence type="ECO:0000256" key="1">
    <source>
        <dbReference type="ARBA" id="ARBA00001400"/>
    </source>
</evidence>
<dbReference type="PATRIC" id="fig|1441384.3.peg.1970"/>
<dbReference type="SMART" id="SM00986">
    <property type="entry name" value="UDG"/>
    <property type="match status" value="1"/>
</dbReference>
<evidence type="ECO:0000259" key="12">
    <source>
        <dbReference type="SMART" id="SM00986"/>
    </source>
</evidence>
<dbReference type="InterPro" id="IPR036895">
    <property type="entry name" value="Uracil-DNA_glycosylase-like_sf"/>
</dbReference>
<dbReference type="InterPro" id="IPR005122">
    <property type="entry name" value="Uracil-DNA_glycosylase-like"/>
</dbReference>
<evidence type="ECO:0000256" key="6">
    <source>
        <dbReference type="ARBA" id="ARBA00022723"/>
    </source>
</evidence>
<dbReference type="CDD" id="cd10030">
    <property type="entry name" value="UDG-F4_TTUDGA_SPO1dp_like"/>
    <property type="match status" value="1"/>
</dbReference>
<keyword evidence="8 13" id="KW-0378">Hydrolase</keyword>
<comment type="similarity">
    <text evidence="2">Belongs to the uracil-DNA glycosylase (UDG) superfamily. Type 4 (UDGa) family.</text>
</comment>
<dbReference type="GO" id="GO:0006281">
    <property type="term" value="P:DNA repair"/>
    <property type="evidence" value="ECO:0007669"/>
    <property type="project" value="UniProtKB-KW"/>
</dbReference>
<evidence type="ECO:0000313" key="14">
    <source>
        <dbReference type="Proteomes" id="UP000033580"/>
    </source>
</evidence>
<dbReference type="GO" id="GO:0046872">
    <property type="term" value="F:metal ion binding"/>
    <property type="evidence" value="ECO:0007669"/>
    <property type="project" value="UniProtKB-KW"/>
</dbReference>
<keyword evidence="6" id="KW-0479">Metal-binding</keyword>
<dbReference type="SUPFAM" id="SSF52141">
    <property type="entry name" value="Uracil-DNA glycosylase-like"/>
    <property type="match status" value="1"/>
</dbReference>
<feature type="domain" description="Uracil-DNA glycosylase-like" evidence="12">
    <location>
        <begin position="103"/>
        <end position="256"/>
    </location>
</feature>
<dbReference type="Gene3D" id="3.40.470.10">
    <property type="entry name" value="Uracil-DNA glycosylase-like domain"/>
    <property type="match status" value="1"/>
</dbReference>
<evidence type="ECO:0000256" key="8">
    <source>
        <dbReference type="ARBA" id="ARBA00022801"/>
    </source>
</evidence>
<dbReference type="Proteomes" id="UP000033580">
    <property type="component" value="Unassembled WGS sequence"/>
</dbReference>
<proteinExistence type="inferred from homology"/>
<dbReference type="PANTHER" id="PTHR33693">
    <property type="entry name" value="TYPE-5 URACIL-DNA GLYCOSYLASE"/>
    <property type="match status" value="1"/>
</dbReference>
<dbReference type="InterPro" id="IPR051536">
    <property type="entry name" value="UDG_Type-4/5"/>
</dbReference>
<keyword evidence="9" id="KW-0408">Iron</keyword>
<evidence type="ECO:0000256" key="2">
    <source>
        <dbReference type="ARBA" id="ARBA00006521"/>
    </source>
</evidence>
<dbReference type="PANTHER" id="PTHR33693:SF1">
    <property type="entry name" value="TYPE-4 URACIL-DNA GLYCOSYLASE"/>
    <property type="match status" value="1"/>
</dbReference>
<keyword evidence="11" id="KW-0234">DNA repair</keyword>
<keyword evidence="13" id="KW-0326">Glycosidase</keyword>
<name>A0A0F3RN41_ORITS</name>
<dbReference type="GO" id="GO:0004844">
    <property type="term" value="F:uracil DNA N-glycosylase activity"/>
    <property type="evidence" value="ECO:0007669"/>
    <property type="project" value="UniProtKB-EC"/>
</dbReference>
<keyword evidence="10" id="KW-0411">Iron-sulfur</keyword>
<keyword evidence="7" id="KW-0227">DNA damage</keyword>
<accession>A0A0F3RN41</accession>
<protein>
    <recommendedName>
        <fullName evidence="4">Type-4 uracil-DNA glycosylase</fullName>
        <ecNumber evidence="3">3.2.2.27</ecNumber>
    </recommendedName>
</protein>
<comment type="caution">
    <text evidence="13">The sequence shown here is derived from an EMBL/GenBank/DDBJ whole genome shotgun (WGS) entry which is preliminary data.</text>
</comment>
<dbReference type="GO" id="GO:0051539">
    <property type="term" value="F:4 iron, 4 sulfur cluster binding"/>
    <property type="evidence" value="ECO:0007669"/>
    <property type="project" value="UniProtKB-KW"/>
</dbReference>
<dbReference type="Pfam" id="PF03167">
    <property type="entry name" value="UDG"/>
    <property type="match status" value="1"/>
</dbReference>
<reference evidence="13 14" key="1">
    <citation type="submission" date="2015-01" db="EMBL/GenBank/DDBJ databases">
        <title>Genome Sequencing of Rickettsiales.</title>
        <authorList>
            <person name="Daugherty S.C."/>
            <person name="Su Q."/>
            <person name="Abolude K."/>
            <person name="Beier-Sexton M."/>
            <person name="Carlyon J.A."/>
            <person name="Carter R."/>
            <person name="Day N.P."/>
            <person name="Dumler S.J."/>
            <person name="Dyachenko V."/>
            <person name="Godinez A."/>
            <person name="Kurtti T.J."/>
            <person name="Lichay M."/>
            <person name="Mullins K.E."/>
            <person name="Ott S."/>
            <person name="Pappas-Brown V."/>
            <person name="Paris D.H."/>
            <person name="Patel P."/>
            <person name="Richards A.L."/>
            <person name="Sadzewicz L."/>
            <person name="Sears K."/>
            <person name="Seidman D."/>
            <person name="Sengamalay N."/>
            <person name="Stenos J."/>
            <person name="Tallon L.J."/>
            <person name="Vincent G."/>
            <person name="Fraser C.M."/>
            <person name="Munderloh U."/>
            <person name="Dunning-Hotopp J.C."/>
        </authorList>
    </citation>
    <scope>NUCLEOTIDE SEQUENCE [LARGE SCALE GENOMIC DNA]</scope>
    <source>
        <strain evidence="13 14">UT144</strain>
    </source>
</reference>
<keyword evidence="5" id="KW-0004">4Fe-4S</keyword>
<evidence type="ECO:0000256" key="10">
    <source>
        <dbReference type="ARBA" id="ARBA00023014"/>
    </source>
</evidence>
<dbReference type="NCBIfam" id="TIGR00758">
    <property type="entry name" value="UDG_fam4"/>
    <property type="match status" value="1"/>
</dbReference>
<gene>
    <name evidence="13" type="ORF">OTUT144_0196</name>
</gene>
<dbReference type="EMBL" id="LAOR01000006">
    <property type="protein sequence ID" value="KJW07755.1"/>
    <property type="molecule type" value="Genomic_DNA"/>
</dbReference>
<dbReference type="EC" id="3.2.2.27" evidence="3"/>
<comment type="catalytic activity">
    <reaction evidence="1">
        <text>Hydrolyzes single-stranded DNA or mismatched double-stranded DNA and polynucleotides, releasing free uracil.</text>
        <dbReference type="EC" id="3.2.2.27"/>
    </reaction>
</comment>
<evidence type="ECO:0000256" key="4">
    <source>
        <dbReference type="ARBA" id="ARBA00019403"/>
    </source>
</evidence>
<evidence type="ECO:0000256" key="5">
    <source>
        <dbReference type="ARBA" id="ARBA00022485"/>
    </source>
</evidence>
<dbReference type="AlphaFoldDB" id="A0A0F3RN41"/>
<organism evidence="13 14">
    <name type="scientific">Orientia tsutsugamushi str. UT144</name>
    <dbReference type="NCBI Taxonomy" id="1441384"/>
    <lineage>
        <taxon>Bacteria</taxon>
        <taxon>Pseudomonadati</taxon>
        <taxon>Pseudomonadota</taxon>
        <taxon>Alphaproteobacteria</taxon>
        <taxon>Rickettsiales</taxon>
        <taxon>Rickettsiaceae</taxon>
        <taxon>Rickettsieae</taxon>
        <taxon>Orientia</taxon>
    </lineage>
</organism>
<dbReference type="SMART" id="SM00987">
    <property type="entry name" value="UreE_C"/>
    <property type="match status" value="1"/>
</dbReference>
<evidence type="ECO:0000256" key="11">
    <source>
        <dbReference type="ARBA" id="ARBA00023204"/>
    </source>
</evidence>
<evidence type="ECO:0000256" key="7">
    <source>
        <dbReference type="ARBA" id="ARBA00022763"/>
    </source>
</evidence>
<sequence>MNHKFISAVKALKWYSYIGIDDNIIYDGTASLDQFNSISISKAKTLIAKNSVGFNNNNQNTHLAVLSNSRQLADMAHTLEDLKSSVTSFDGCLLKKTALNTVFGDGIPSAPIMLIGEAPGQNEDKHGIPFCGESGKLLDNMLQSINLSRTKNVYITNTVFWRPPANRRPTSDELVICRPFVEKHIAIINPKLIILVGSTAATNMLGDHVKISKIRQEYFLYKNCYLTFSIPITAIFHPAYMLRQPLQKKACWFDLLKIQQFILQKKYITI</sequence>